<protein>
    <recommendedName>
        <fullName evidence="1">DUF659 domain-containing protein</fullName>
    </recommendedName>
</protein>
<feature type="domain" description="DUF659" evidence="1">
    <location>
        <begin position="57"/>
        <end position="198"/>
    </location>
</feature>
<dbReference type="InterPro" id="IPR007021">
    <property type="entry name" value="DUF659"/>
</dbReference>
<gene>
    <name evidence="2" type="ORF">ANN_19346</name>
</gene>
<evidence type="ECO:0000313" key="3">
    <source>
        <dbReference type="Proteomes" id="UP001148838"/>
    </source>
</evidence>
<dbReference type="Pfam" id="PF04937">
    <property type="entry name" value="DUF659"/>
    <property type="match status" value="1"/>
</dbReference>
<keyword evidence="3" id="KW-1185">Reference proteome</keyword>
<evidence type="ECO:0000259" key="1">
    <source>
        <dbReference type="Pfam" id="PF04937"/>
    </source>
</evidence>
<accession>A0ABQ8SAJ7</accession>
<evidence type="ECO:0000313" key="2">
    <source>
        <dbReference type="EMBL" id="KAJ4430755.1"/>
    </source>
</evidence>
<name>A0ABQ8SAJ7_PERAM</name>
<sequence length="584" mass="65324">MTGRLIIQFNEPVPLVYLKYQSPTFIPYLNMKIRTKGNKEQQSNTAEEDIYVQHAYEKYLSEVKCKLQNEKIWVSVDEGMNSVGHHVANVVVAALSAECCCRPYLLMGEVLERVNYSSICELFDSAMVFLWPSCVQFENVLLYVTDAASYMKKSAKFLETRYPNMIHVTCVAHACHRLAEEVRAQFPDVNRLIANAKKKVFVKTPHRVSQFKQQCSQVPSPPCSVIRWGSLLNACIYCSDIFESVKNVIQSFLSTAIEALEESGAELVTQIHLVTNIVSNLNRVESDVWKRVSAKMKTMLDANDGYQTLSEIADVLSNKCDNAGEMSPGSSTESYPAFARIGLRKNSGKNLNQRIPNLSAEQSDGITTFRISTMTSLMLHRCRTGAISLQRWWQSPSAAISESDGSFQHKKIIRAHAHSFGGVIGDGEHAGRESIRHLRETVTHAGFCALSFVCWMPKVFILLSNAIVGDSVCDFICDPKVLLRNTVAIATDLGKLVTQMQLERSEVAFYIFTNGSTLSVFRISADRWTSMTSRCSEIGTKLLEGSMPVKAAVRVVVCATLARVCEIFILSSRSKKREHKQFIS</sequence>
<reference evidence="2 3" key="1">
    <citation type="journal article" date="2022" name="Allergy">
        <title>Genome assembly and annotation of Periplaneta americana reveal a comprehensive cockroach allergen profile.</title>
        <authorList>
            <person name="Wang L."/>
            <person name="Xiong Q."/>
            <person name="Saelim N."/>
            <person name="Wang L."/>
            <person name="Nong W."/>
            <person name="Wan A.T."/>
            <person name="Shi M."/>
            <person name="Liu X."/>
            <person name="Cao Q."/>
            <person name="Hui J.H.L."/>
            <person name="Sookrung N."/>
            <person name="Leung T.F."/>
            <person name="Tungtrongchitr A."/>
            <person name="Tsui S.K.W."/>
        </authorList>
    </citation>
    <scope>NUCLEOTIDE SEQUENCE [LARGE SCALE GENOMIC DNA]</scope>
    <source>
        <strain evidence="2">PWHHKU_190912</strain>
    </source>
</reference>
<dbReference type="Proteomes" id="UP001148838">
    <property type="component" value="Unassembled WGS sequence"/>
</dbReference>
<dbReference type="EMBL" id="JAJSOF020000031">
    <property type="protein sequence ID" value="KAJ4430755.1"/>
    <property type="molecule type" value="Genomic_DNA"/>
</dbReference>
<comment type="caution">
    <text evidence="2">The sequence shown here is derived from an EMBL/GenBank/DDBJ whole genome shotgun (WGS) entry which is preliminary data.</text>
</comment>
<proteinExistence type="predicted"/>
<organism evidence="2 3">
    <name type="scientific">Periplaneta americana</name>
    <name type="common">American cockroach</name>
    <name type="synonym">Blatta americana</name>
    <dbReference type="NCBI Taxonomy" id="6978"/>
    <lineage>
        <taxon>Eukaryota</taxon>
        <taxon>Metazoa</taxon>
        <taxon>Ecdysozoa</taxon>
        <taxon>Arthropoda</taxon>
        <taxon>Hexapoda</taxon>
        <taxon>Insecta</taxon>
        <taxon>Pterygota</taxon>
        <taxon>Neoptera</taxon>
        <taxon>Polyneoptera</taxon>
        <taxon>Dictyoptera</taxon>
        <taxon>Blattodea</taxon>
        <taxon>Blattoidea</taxon>
        <taxon>Blattidae</taxon>
        <taxon>Blattinae</taxon>
        <taxon>Periplaneta</taxon>
    </lineage>
</organism>